<dbReference type="Proteomes" id="UP000002420">
    <property type="component" value="Chromosome"/>
</dbReference>
<keyword evidence="3" id="KW-1185">Reference proteome</keyword>
<dbReference type="PROSITE" id="PS50075">
    <property type="entry name" value="CARRIER"/>
    <property type="match status" value="1"/>
</dbReference>
<evidence type="ECO:0000259" key="1">
    <source>
        <dbReference type="PROSITE" id="PS50075"/>
    </source>
</evidence>
<dbReference type="AlphaFoldDB" id="B3E5P4"/>
<accession>B3E5P4</accession>
<name>B3E5P4_TRIL1</name>
<dbReference type="InterPro" id="IPR036736">
    <property type="entry name" value="ACP-like_sf"/>
</dbReference>
<reference evidence="2 3" key="1">
    <citation type="submission" date="2008-05" db="EMBL/GenBank/DDBJ databases">
        <title>Complete sequence of chromosome of Geobacter lovleyi SZ.</title>
        <authorList>
            <consortium name="US DOE Joint Genome Institute"/>
            <person name="Lucas S."/>
            <person name="Copeland A."/>
            <person name="Lapidus A."/>
            <person name="Glavina del Rio T."/>
            <person name="Dalin E."/>
            <person name="Tice H."/>
            <person name="Bruce D."/>
            <person name="Goodwin L."/>
            <person name="Pitluck S."/>
            <person name="Chertkov O."/>
            <person name="Meincke L."/>
            <person name="Brettin T."/>
            <person name="Detter J.C."/>
            <person name="Han C."/>
            <person name="Tapia R."/>
            <person name="Kuske C.R."/>
            <person name="Schmutz J."/>
            <person name="Larimer F."/>
            <person name="Land M."/>
            <person name="Hauser L."/>
            <person name="Kyrpides N."/>
            <person name="Mikhailova N."/>
            <person name="Sung Y."/>
            <person name="Fletcher K.E."/>
            <person name="Ritalahti K.M."/>
            <person name="Loeffler F.E."/>
            <person name="Richardson P."/>
        </authorList>
    </citation>
    <scope>NUCLEOTIDE SEQUENCE [LARGE SCALE GENOMIC DNA]</scope>
    <source>
        <strain evidence="3">ATCC BAA-1151 / DSM 17278 / SZ</strain>
    </source>
</reference>
<dbReference type="InterPro" id="IPR009081">
    <property type="entry name" value="PP-bd_ACP"/>
</dbReference>
<protein>
    <submittedName>
        <fullName evidence="2">Phosphopantetheine-binding</fullName>
    </submittedName>
</protein>
<sequence>MNREQACAEVSAILHELLPGSGPVFQAQQHLQRDLGIDSIRFVQLVLALEDRLTIAIDDADLFRLRSVGDCVDLVMERLPHVGGERGV</sequence>
<feature type="domain" description="Carrier" evidence="1">
    <location>
        <begin position="1"/>
        <end position="79"/>
    </location>
</feature>
<dbReference type="Gene3D" id="1.10.1200.10">
    <property type="entry name" value="ACP-like"/>
    <property type="match status" value="1"/>
</dbReference>
<dbReference type="STRING" id="398767.Glov_2419"/>
<organism evidence="2 3">
    <name type="scientific">Trichlorobacter lovleyi (strain ATCC BAA-1151 / DSM 17278 / SZ)</name>
    <name type="common">Geobacter lovleyi</name>
    <dbReference type="NCBI Taxonomy" id="398767"/>
    <lineage>
        <taxon>Bacteria</taxon>
        <taxon>Pseudomonadati</taxon>
        <taxon>Thermodesulfobacteriota</taxon>
        <taxon>Desulfuromonadia</taxon>
        <taxon>Geobacterales</taxon>
        <taxon>Geobacteraceae</taxon>
        <taxon>Trichlorobacter</taxon>
    </lineage>
</organism>
<evidence type="ECO:0000313" key="2">
    <source>
        <dbReference type="EMBL" id="ACD96135.1"/>
    </source>
</evidence>
<dbReference type="EMBL" id="CP001089">
    <property type="protein sequence ID" value="ACD96135.1"/>
    <property type="molecule type" value="Genomic_DNA"/>
</dbReference>
<dbReference type="KEGG" id="glo:Glov_2419"/>
<proteinExistence type="predicted"/>
<dbReference type="RefSeq" id="WP_012470468.1">
    <property type="nucleotide sequence ID" value="NC_010814.1"/>
</dbReference>
<evidence type="ECO:0000313" key="3">
    <source>
        <dbReference type="Proteomes" id="UP000002420"/>
    </source>
</evidence>
<gene>
    <name evidence="2" type="ordered locus">Glov_2419</name>
</gene>
<dbReference type="HOGENOM" id="CLU_108696_5_4_7"/>
<dbReference type="Pfam" id="PF00550">
    <property type="entry name" value="PP-binding"/>
    <property type="match status" value="1"/>
</dbReference>
<dbReference type="SUPFAM" id="SSF47336">
    <property type="entry name" value="ACP-like"/>
    <property type="match status" value="1"/>
</dbReference>